<dbReference type="SUPFAM" id="SSF56235">
    <property type="entry name" value="N-terminal nucleophile aminohydrolases (Ntn hydrolases)"/>
    <property type="match status" value="1"/>
</dbReference>
<dbReference type="EC" id="6.3.5.4" evidence="3"/>
<feature type="binding site" evidence="8">
    <location>
        <position position="90"/>
    </location>
    <ligand>
        <name>L-glutamine</name>
        <dbReference type="ChEBI" id="CHEBI:58359"/>
    </ligand>
</feature>
<sequence>MTRVVAHRGPDGEGYAFFPDFESGTAKETPSLIALGHRRLSILDLSSAGNQPMANEEGKIWITYNGEIYNYLEIRRELEAEGVCFTTKTDTEVLLKAYDHYGIDFLHKLNGMFSFVLVDLKRKKAYACRDRFGVKPLYYYVTSEGLLAFASEIKQFHSLPGWKANLNHQRAFDFLSFALFDHTGETLFNGVHQVRGGHFAEISLSEGSRLEIRRWYRLPHEPLHISYEDAKQRCFEILQDAVRIRLRSDVEVGACLSGGIDSSAIVCLAAKLLKEVGPLRPKTFSARSVDPLLDEYPFMGAVEKEAGSEGFYVTPDEDGLLREFDKLLWHQDEPFGTSSVFAQWKLFSKVKDEKVKVMLDGQGADEQLGGYFEFYGIFLRQLASEGKLLQLMQEIQRARAVNPSLNPIKSLIKNFIPAKLKNQLYYAMNKPSLKAPWIDFKRLHCELVNPLDPRAKRSFRSYAEEMLLSANLPMLLHYEDRNSMAHSVESRTPFLDYRFVEFIINLPPAFLIRGGLTKAILRDAMGGVVPKKILERKDKIAFATDEKRWLGGRHKGLFMKAIKESVFETRLFNASLIPKAERILEGKERFSFLPFRVIAFSQWLKANRLSV</sequence>
<dbReference type="Pfam" id="PF00733">
    <property type="entry name" value="Asn_synthase"/>
    <property type="match status" value="1"/>
</dbReference>
<evidence type="ECO:0000256" key="1">
    <source>
        <dbReference type="ARBA" id="ARBA00005187"/>
    </source>
</evidence>
<dbReference type="InterPro" id="IPR051786">
    <property type="entry name" value="ASN_synthetase/amidase"/>
</dbReference>
<proteinExistence type="inferred from homology"/>
<dbReference type="PROSITE" id="PS51278">
    <property type="entry name" value="GATASE_TYPE_2"/>
    <property type="match status" value="1"/>
</dbReference>
<reference evidence="11" key="1">
    <citation type="submission" date="2015-06" db="EMBL/GenBank/DDBJ databases">
        <authorList>
            <person name="Bertelli C."/>
        </authorList>
    </citation>
    <scope>NUCLEOTIDE SEQUENCE [LARGE SCALE GENOMIC DNA]</scope>
    <source>
        <strain evidence="11">CRIB-30</strain>
    </source>
</reference>
<evidence type="ECO:0000256" key="7">
    <source>
        <dbReference type="ARBA" id="ARBA00048741"/>
    </source>
</evidence>
<evidence type="ECO:0000256" key="2">
    <source>
        <dbReference type="ARBA" id="ARBA00005752"/>
    </source>
</evidence>
<dbReference type="GO" id="GO:0004066">
    <property type="term" value="F:asparagine synthase (glutamine-hydrolyzing) activity"/>
    <property type="evidence" value="ECO:0007669"/>
    <property type="project" value="UniProtKB-EC"/>
</dbReference>
<evidence type="ECO:0000256" key="3">
    <source>
        <dbReference type="ARBA" id="ARBA00012737"/>
    </source>
</evidence>
<dbReference type="PANTHER" id="PTHR43284">
    <property type="entry name" value="ASPARAGINE SYNTHETASE (GLUTAMINE-HYDROLYZING)"/>
    <property type="match status" value="1"/>
</dbReference>
<keyword evidence="4 8" id="KW-0547">Nucleotide-binding</keyword>
<dbReference type="SUPFAM" id="SSF52402">
    <property type="entry name" value="Adenine nucleotide alpha hydrolases-like"/>
    <property type="match status" value="1"/>
</dbReference>
<keyword evidence="10" id="KW-0436">Ligase</keyword>
<evidence type="ECO:0000256" key="5">
    <source>
        <dbReference type="ARBA" id="ARBA00022840"/>
    </source>
</evidence>
<accession>A0A0H5DQF7</accession>
<dbReference type="AlphaFoldDB" id="A0A0H5DQF7"/>
<dbReference type="EMBL" id="CWGJ01000019">
    <property type="protein sequence ID" value="CRX38757.1"/>
    <property type="molecule type" value="Genomic_DNA"/>
</dbReference>
<dbReference type="PANTHER" id="PTHR43284:SF1">
    <property type="entry name" value="ASPARAGINE SYNTHETASE"/>
    <property type="match status" value="1"/>
</dbReference>
<evidence type="ECO:0000256" key="4">
    <source>
        <dbReference type="ARBA" id="ARBA00022741"/>
    </source>
</evidence>
<dbReference type="InterPro" id="IPR033738">
    <property type="entry name" value="AsnB_N"/>
</dbReference>
<dbReference type="Gene3D" id="3.60.20.10">
    <property type="entry name" value="Glutamine Phosphoribosylpyrophosphate, subunit 1, domain 1"/>
    <property type="match status" value="1"/>
</dbReference>
<dbReference type="GO" id="GO:0005829">
    <property type="term" value="C:cytosol"/>
    <property type="evidence" value="ECO:0007669"/>
    <property type="project" value="TreeGrafter"/>
</dbReference>
<dbReference type="Proteomes" id="UP000220251">
    <property type="component" value="Unassembled WGS sequence"/>
</dbReference>
<evidence type="ECO:0000313" key="10">
    <source>
        <dbReference type="EMBL" id="CRX38757.1"/>
    </source>
</evidence>
<feature type="domain" description="Glutamine amidotransferase type-2" evidence="9">
    <location>
        <begin position="1"/>
        <end position="205"/>
    </location>
</feature>
<comment type="catalytic activity">
    <reaction evidence="7">
        <text>L-aspartate + L-glutamine + ATP + H2O = L-asparagine + L-glutamate + AMP + diphosphate + H(+)</text>
        <dbReference type="Rhea" id="RHEA:12228"/>
        <dbReference type="ChEBI" id="CHEBI:15377"/>
        <dbReference type="ChEBI" id="CHEBI:15378"/>
        <dbReference type="ChEBI" id="CHEBI:29985"/>
        <dbReference type="ChEBI" id="CHEBI:29991"/>
        <dbReference type="ChEBI" id="CHEBI:30616"/>
        <dbReference type="ChEBI" id="CHEBI:33019"/>
        <dbReference type="ChEBI" id="CHEBI:58048"/>
        <dbReference type="ChEBI" id="CHEBI:58359"/>
        <dbReference type="ChEBI" id="CHEBI:456215"/>
        <dbReference type="EC" id="6.3.5.4"/>
    </reaction>
</comment>
<dbReference type="CDD" id="cd00712">
    <property type="entry name" value="AsnB"/>
    <property type="match status" value="1"/>
</dbReference>
<keyword evidence="6" id="KW-0315">Glutamine amidotransferase</keyword>
<gene>
    <name evidence="10" type="primary">asnb3</name>
    <name evidence="10" type="ORF">ELAC_1421</name>
</gene>
<evidence type="ECO:0000259" key="9">
    <source>
        <dbReference type="PROSITE" id="PS51278"/>
    </source>
</evidence>
<organism evidence="10 11">
    <name type="scientific">Estrella lausannensis</name>
    <dbReference type="NCBI Taxonomy" id="483423"/>
    <lineage>
        <taxon>Bacteria</taxon>
        <taxon>Pseudomonadati</taxon>
        <taxon>Chlamydiota</taxon>
        <taxon>Chlamydiia</taxon>
        <taxon>Parachlamydiales</taxon>
        <taxon>Candidatus Criblamydiaceae</taxon>
        <taxon>Estrella</taxon>
    </lineage>
</organism>
<name>A0A0H5DQF7_9BACT</name>
<protein>
    <recommendedName>
        <fullName evidence="3">asparagine synthase (glutamine-hydrolyzing)</fullName>
        <ecNumber evidence="3">6.3.5.4</ecNumber>
    </recommendedName>
</protein>
<dbReference type="InterPro" id="IPR014729">
    <property type="entry name" value="Rossmann-like_a/b/a_fold"/>
</dbReference>
<dbReference type="NCBIfam" id="TIGR01536">
    <property type="entry name" value="asn_synth_AEB"/>
    <property type="match status" value="1"/>
</dbReference>
<dbReference type="CDD" id="cd01991">
    <property type="entry name" value="Asn_synthase_B_C"/>
    <property type="match status" value="1"/>
</dbReference>
<dbReference type="GO" id="GO:0005524">
    <property type="term" value="F:ATP binding"/>
    <property type="evidence" value="ECO:0007669"/>
    <property type="project" value="UniProtKB-KW"/>
</dbReference>
<dbReference type="InterPro" id="IPR001962">
    <property type="entry name" value="Asn_synthase"/>
</dbReference>
<dbReference type="InterPro" id="IPR029055">
    <property type="entry name" value="Ntn_hydrolases_N"/>
</dbReference>
<evidence type="ECO:0000256" key="6">
    <source>
        <dbReference type="ARBA" id="ARBA00022962"/>
    </source>
</evidence>
<dbReference type="Pfam" id="PF13537">
    <property type="entry name" value="GATase_7"/>
    <property type="match status" value="1"/>
</dbReference>
<dbReference type="InterPro" id="IPR006426">
    <property type="entry name" value="Asn_synth_AEB"/>
</dbReference>
<dbReference type="InterPro" id="IPR017932">
    <property type="entry name" value="GATase_2_dom"/>
</dbReference>
<keyword evidence="11" id="KW-1185">Reference proteome</keyword>
<comment type="similarity">
    <text evidence="2">Belongs to the asparagine synthetase family.</text>
</comment>
<keyword evidence="5 8" id="KW-0067">ATP-binding</keyword>
<comment type="pathway">
    <text evidence="1">Amino-acid biosynthesis; L-asparagine biosynthesis; L-asparagine from L-aspartate (L-Gln route): step 1/1.</text>
</comment>
<dbReference type="Gene3D" id="3.40.50.620">
    <property type="entry name" value="HUPs"/>
    <property type="match status" value="1"/>
</dbReference>
<dbReference type="GO" id="GO:0006529">
    <property type="term" value="P:asparagine biosynthetic process"/>
    <property type="evidence" value="ECO:0007669"/>
    <property type="project" value="InterPro"/>
</dbReference>
<evidence type="ECO:0000313" key="11">
    <source>
        <dbReference type="Proteomes" id="UP000220251"/>
    </source>
</evidence>
<evidence type="ECO:0000256" key="8">
    <source>
        <dbReference type="PIRSR" id="PIRSR001589-2"/>
    </source>
</evidence>
<dbReference type="PIRSF" id="PIRSF001589">
    <property type="entry name" value="Asn_synthetase_glu-h"/>
    <property type="match status" value="1"/>
</dbReference>